<feature type="domain" description="Guanylate cyclase" evidence="5">
    <location>
        <begin position="357"/>
        <end position="489"/>
    </location>
</feature>
<dbReference type="GO" id="GO:0035556">
    <property type="term" value="P:intracellular signal transduction"/>
    <property type="evidence" value="ECO:0007669"/>
    <property type="project" value="InterPro"/>
</dbReference>
<evidence type="ECO:0000313" key="7">
    <source>
        <dbReference type="EMBL" id="MBB4065039.1"/>
    </source>
</evidence>
<dbReference type="InterPro" id="IPR034804">
    <property type="entry name" value="SQR/QFR_C/D"/>
</dbReference>
<comment type="subcellular location">
    <subcellularLocation>
        <location evidence="1">Cell membrane</location>
        <topology evidence="1">Multi-pass membrane protein</topology>
    </subcellularLocation>
</comment>
<reference evidence="7 8" key="1">
    <citation type="submission" date="2020-08" db="EMBL/GenBank/DDBJ databases">
        <title>Genomic Encyclopedia of Type Strains, Phase IV (KMG-IV): sequencing the most valuable type-strain genomes for metagenomic binning, comparative biology and taxonomic classification.</title>
        <authorList>
            <person name="Goeker M."/>
        </authorList>
    </citation>
    <scope>NUCLEOTIDE SEQUENCE [LARGE SCALE GENOMIC DNA]</scope>
    <source>
        <strain evidence="7 8">DSM 29853</strain>
    </source>
</reference>
<keyword evidence="7" id="KW-0456">Lyase</keyword>
<dbReference type="Gene3D" id="3.30.70.1230">
    <property type="entry name" value="Nucleotide cyclase"/>
    <property type="match status" value="1"/>
</dbReference>
<dbReference type="PROSITE" id="PS51085">
    <property type="entry name" value="2FE2S_FER_2"/>
    <property type="match status" value="1"/>
</dbReference>
<dbReference type="Proteomes" id="UP000528286">
    <property type="component" value="Unassembled WGS sequence"/>
</dbReference>
<dbReference type="Gene3D" id="3.10.20.30">
    <property type="match status" value="1"/>
</dbReference>
<evidence type="ECO:0000259" key="5">
    <source>
        <dbReference type="PROSITE" id="PS50125"/>
    </source>
</evidence>
<feature type="domain" description="2Fe-2S ferredoxin-type" evidence="6">
    <location>
        <begin position="240"/>
        <end position="335"/>
    </location>
</feature>
<dbReference type="PANTHER" id="PTHR43081:SF17">
    <property type="entry name" value="BLL5647 PROTEIN"/>
    <property type="match status" value="1"/>
</dbReference>
<organism evidence="7 8">
    <name type="scientific">Gellertiella hungarica</name>
    <dbReference type="NCBI Taxonomy" id="1572859"/>
    <lineage>
        <taxon>Bacteria</taxon>
        <taxon>Pseudomonadati</taxon>
        <taxon>Pseudomonadota</taxon>
        <taxon>Alphaproteobacteria</taxon>
        <taxon>Hyphomicrobiales</taxon>
        <taxon>Rhizobiaceae</taxon>
        <taxon>Gellertiella</taxon>
    </lineage>
</organism>
<feature type="transmembrane region" description="Helical" evidence="4">
    <location>
        <begin position="170"/>
        <end position="189"/>
    </location>
</feature>
<dbReference type="RefSeq" id="WP_246365224.1">
    <property type="nucleotide sequence ID" value="NZ_JACIEZ010000003.1"/>
</dbReference>
<feature type="transmembrane region" description="Helical" evidence="4">
    <location>
        <begin position="136"/>
        <end position="158"/>
    </location>
</feature>
<dbReference type="CDD" id="cd00207">
    <property type="entry name" value="fer2"/>
    <property type="match status" value="1"/>
</dbReference>
<feature type="transmembrane region" description="Helical" evidence="4">
    <location>
        <begin position="209"/>
        <end position="233"/>
    </location>
</feature>
<accession>A0A7W6J5A8</accession>
<feature type="transmembrane region" description="Helical" evidence="4">
    <location>
        <begin position="12"/>
        <end position="39"/>
    </location>
</feature>
<dbReference type="Pfam" id="PF00211">
    <property type="entry name" value="Guanylate_cyc"/>
    <property type="match status" value="1"/>
</dbReference>
<evidence type="ECO:0000256" key="4">
    <source>
        <dbReference type="SAM" id="Phobius"/>
    </source>
</evidence>
<dbReference type="SUPFAM" id="SSF54292">
    <property type="entry name" value="2Fe-2S ferredoxin-like"/>
    <property type="match status" value="1"/>
</dbReference>
<dbReference type="InterPro" id="IPR050697">
    <property type="entry name" value="Adenylyl/Guanylyl_Cyclase_3/4"/>
</dbReference>
<dbReference type="GO" id="GO:0004016">
    <property type="term" value="F:adenylate cyclase activity"/>
    <property type="evidence" value="ECO:0007669"/>
    <property type="project" value="UniProtKB-EC"/>
</dbReference>
<name>A0A7W6J5A8_9HYPH</name>
<dbReference type="GO" id="GO:0006171">
    <property type="term" value="P:cAMP biosynthetic process"/>
    <property type="evidence" value="ECO:0007669"/>
    <property type="project" value="TreeGrafter"/>
</dbReference>
<feature type="transmembrane region" description="Helical" evidence="4">
    <location>
        <begin position="59"/>
        <end position="77"/>
    </location>
</feature>
<dbReference type="PANTHER" id="PTHR43081">
    <property type="entry name" value="ADENYLATE CYCLASE, TERMINAL-DIFFERENTIATION SPECIFIC-RELATED"/>
    <property type="match status" value="1"/>
</dbReference>
<sequence length="549" mass="59904">MQIDLPQLRKHLHLASGLVMGAFIIGHFSNHALGLVSLGAMERLRETLSLVWRSAPGTVLLYGSILTHFLLAIDSLYRRHTLKMPFREGLRIALGLSLPFLIAVHVIATRVDYSLTGHAGGYTETLARMAQSPGTIARQSIALLVAWTHFCLGIWFWIRNRDWYQRVKMPLYTVAILLPVLALLGFSLGMRSIDYQPTPMWFRDRSSELAMLARITDGVYAFLTGAIGCVLVARAIPRSGRVRISYPDGGAVTVEAGTSVLEASRLASRPHLSVCGGRGRCSTCRVKVLAGIEGQPEPSGLERATLERIGAPGNVRLACQLRPEADITVSPVLKAAPHLRRAHALRENAGGRERQLAVLFCDLRDFTRLSEEKLPFDTMFLLNSYFEMIGEAVEQSGGVIDKFIGDGALIHFGLSDGYRTACIKAITAAVRISQGIDDLNRSFKGELKEPLRVAMGMHGGPAIIGRVGYGEISELTVVGDTVNTASRLEGVAKEYDAELAVSSDILDGAGMRVEAALKQEIALRGRAQPVIASIFTDARELSRFLYSSL</sequence>
<dbReference type="SUPFAM" id="SSF81343">
    <property type="entry name" value="Fumarate reductase respiratory complex transmembrane subunits"/>
    <property type="match status" value="1"/>
</dbReference>
<evidence type="ECO:0000259" key="6">
    <source>
        <dbReference type="PROSITE" id="PS51085"/>
    </source>
</evidence>
<dbReference type="InterPro" id="IPR012675">
    <property type="entry name" value="Beta-grasp_dom_sf"/>
</dbReference>
<comment type="caution">
    <text evidence="7">The sequence shown here is derived from an EMBL/GenBank/DDBJ whole genome shotgun (WGS) entry which is preliminary data.</text>
</comment>
<evidence type="ECO:0000256" key="1">
    <source>
        <dbReference type="ARBA" id="ARBA00004651"/>
    </source>
</evidence>
<dbReference type="InterPro" id="IPR001054">
    <property type="entry name" value="A/G_cyclase"/>
</dbReference>
<keyword evidence="8" id="KW-1185">Reference proteome</keyword>
<dbReference type="SUPFAM" id="SSF55073">
    <property type="entry name" value="Nucleotide cyclase"/>
    <property type="match status" value="1"/>
</dbReference>
<feature type="transmembrane region" description="Helical" evidence="4">
    <location>
        <begin position="89"/>
        <end position="108"/>
    </location>
</feature>
<keyword evidence="2" id="KW-1003">Cell membrane</keyword>
<dbReference type="EC" id="4.6.1.1" evidence="7"/>
<dbReference type="PROSITE" id="PS50125">
    <property type="entry name" value="GUANYLATE_CYCLASE_2"/>
    <property type="match status" value="1"/>
</dbReference>
<dbReference type="GO" id="GO:0051536">
    <property type="term" value="F:iron-sulfur cluster binding"/>
    <property type="evidence" value="ECO:0007669"/>
    <property type="project" value="InterPro"/>
</dbReference>
<dbReference type="GO" id="GO:0005886">
    <property type="term" value="C:plasma membrane"/>
    <property type="evidence" value="ECO:0007669"/>
    <property type="project" value="UniProtKB-SubCell"/>
</dbReference>
<dbReference type="SMART" id="SM00044">
    <property type="entry name" value="CYCc"/>
    <property type="match status" value="1"/>
</dbReference>
<dbReference type="InterPro" id="IPR001041">
    <property type="entry name" value="2Fe-2S_ferredoxin-type"/>
</dbReference>
<dbReference type="InterPro" id="IPR036010">
    <property type="entry name" value="2Fe-2S_ferredoxin-like_sf"/>
</dbReference>
<keyword evidence="4" id="KW-1133">Transmembrane helix</keyword>
<dbReference type="Gene3D" id="1.20.1300.10">
    <property type="entry name" value="Fumarate reductase/succinate dehydrogenase, transmembrane subunit"/>
    <property type="match status" value="1"/>
</dbReference>
<evidence type="ECO:0000313" key="8">
    <source>
        <dbReference type="Proteomes" id="UP000528286"/>
    </source>
</evidence>
<proteinExistence type="predicted"/>
<dbReference type="EMBL" id="JACIEZ010000003">
    <property type="protein sequence ID" value="MBB4065039.1"/>
    <property type="molecule type" value="Genomic_DNA"/>
</dbReference>
<dbReference type="InterPro" id="IPR029787">
    <property type="entry name" value="Nucleotide_cyclase"/>
</dbReference>
<evidence type="ECO:0000256" key="3">
    <source>
        <dbReference type="ARBA" id="ARBA00023136"/>
    </source>
</evidence>
<gene>
    <name evidence="7" type="ORF">GGR23_002226</name>
</gene>
<dbReference type="CDD" id="cd07302">
    <property type="entry name" value="CHD"/>
    <property type="match status" value="1"/>
</dbReference>
<dbReference type="AlphaFoldDB" id="A0A7W6J5A8"/>
<keyword evidence="4" id="KW-0812">Transmembrane</keyword>
<keyword evidence="3 4" id="KW-0472">Membrane</keyword>
<protein>
    <submittedName>
        <fullName evidence="7">Adenylate cyclase</fullName>
        <ecNumber evidence="7">4.6.1.1</ecNumber>
    </submittedName>
</protein>
<dbReference type="Pfam" id="PF00111">
    <property type="entry name" value="Fer2"/>
    <property type="match status" value="1"/>
</dbReference>
<evidence type="ECO:0000256" key="2">
    <source>
        <dbReference type="ARBA" id="ARBA00022475"/>
    </source>
</evidence>